<evidence type="ECO:0000313" key="3">
    <source>
        <dbReference type="EMBL" id="KAJ8450715.1"/>
    </source>
</evidence>
<feature type="compositionally biased region" description="Low complexity" evidence="1">
    <location>
        <begin position="1644"/>
        <end position="1656"/>
    </location>
</feature>
<feature type="compositionally biased region" description="Basic residues" evidence="1">
    <location>
        <begin position="1783"/>
        <end position="1793"/>
    </location>
</feature>
<reference evidence="3" key="1">
    <citation type="submission" date="2022-04" db="EMBL/GenBank/DDBJ databases">
        <title>Carnegiea gigantea Genome sequencing and assembly v2.</title>
        <authorList>
            <person name="Copetti D."/>
            <person name="Sanderson M.J."/>
            <person name="Burquez A."/>
            <person name="Wojciechowski M.F."/>
        </authorList>
    </citation>
    <scope>NUCLEOTIDE SEQUENCE</scope>
    <source>
        <strain evidence="3">SGP5-SGP5p</strain>
        <tissue evidence="3">Aerial part</tissue>
    </source>
</reference>
<feature type="compositionally biased region" description="Low complexity" evidence="1">
    <location>
        <begin position="1484"/>
        <end position="1497"/>
    </location>
</feature>
<name>A0A9Q1KX63_9CARY</name>
<feature type="compositionally biased region" description="Low complexity" evidence="1">
    <location>
        <begin position="1307"/>
        <end position="1324"/>
    </location>
</feature>
<feature type="region of interest" description="Disordered" evidence="1">
    <location>
        <begin position="634"/>
        <end position="660"/>
    </location>
</feature>
<feature type="compositionally biased region" description="Polar residues" evidence="1">
    <location>
        <begin position="221"/>
        <end position="238"/>
    </location>
</feature>
<feature type="compositionally biased region" description="Basic and acidic residues" evidence="1">
    <location>
        <begin position="1746"/>
        <end position="1758"/>
    </location>
</feature>
<sequence>MAASDARNPLSVTTPNQISKDMHGPDSPVPLSPQWLLPKPGDNKAGFTPGENHVIPSAGYGDRIDVIKSPGNGDEKHESHKKKDVFRPAFLDMDSSRRDRWRDEERDTNSSIRRDRWRELDKEVGDNRKTDRWVDNLPVRHFGEARRGPADRWADPNRDANYDQRRESKWNTRWGPDGKEVDKWTDTGKHGDMPYDKGSSHLANHGKDEREGDSYRPWRPSSLQNRGRSDPQHQQTQMPGKEGPTFGHGRGRGENAPTFPGGRGRSSFGAGSVINNSSHSQSMSFIPDRGDNGHEEPSAYRYSRTKLLDVYRLTDVRSSNKILDGLLQVSSLTQEEPLEPLALCGPMPEELGIDKGDIVSSGAPQISKEGAAGRSSVDFPQPRRTKLGGRDDVSLPADDPNDRADNSKGAYSKFLEGMPHEKHLGANRSNVTMESMENHDVYAANKYSVEATGDDVALNKLNDNNKDSNNKASVPSHSGIPWRSPSRAEHVHPPSRDWFDVPSDIRTRNSDVGWPQGLKDGSNERTNDLPDLSRANSEHKWQISEGSLIGKHPSMVVDREHESRKLMQPAPEDLLLYYKDPQGQIQGPFSGSDIIVWFEAGYFGIDLQVRLAHAPNDSPFSLLGDVMPHLRAKARPPPGFNTAKQTELTEASSRSSLSGIGKVLPGPSGIDLSGNERRLAHGSSTEAENRFLESLMSGDISSSPLERFTSSEALQGFIGLTSSGMPPLGAESGDALNLLAKRMNLERQKSVPHTYPYWPVRETAPVVPGPDISRESSILQPNLLSSIADVPRQSHPQNVEVMSILQGLAERSSTGMNSGVGAWPNLSVQGGLDPFKDKIDLHHGQNTAQAIYGMQHQLQPQNQPSVSSLLTQTLDSPSVLSDRLLASGLAQDPQLLNLLQQQYLLQMQSQQSMAVPQLSLLDKMLLLKQQQKQEEQQQLLRQQQQLLSKVLSEQHLVQRFADPSYAQLQASAIPVGNDPSDHSMPQLSHQLFQVSSQAPVSGMPDDRNVNCSNMPLKVPQSLNDAVASEGSSLQLPHQIFEVPKTWPAMPTHNDCDEHLSGSVMMENTAVSEALEKSQVASVLDNSTSYGLNASSSAGEASENTSNVLEPALVGVQESSGDPLPSDLFESVEKSSSVQEEILIPEGANDLKVTFPDNLEATPVKACNDNVLAAKEAKMVESREAKKNSEKKSRKAKSSKGQPSSDQAKGASKTSSLPSKPSEAEKSVASGVTSGGMSKEKSRDVPHLREVESVPPSVTDGDFELESKVEQKQSDCVSSAQRAWKPAISVRPKSLLEIQQEEQRRVQTETPVSGISSSVSSVSLSNPWAGVVTHSEPQLSKDIRQNSGNSESKMGESELPKSRKSGLHDLLAQEVLAKSNERDVEISEIAATLPPLPTVSTQVDTVDDDNFIEAKDTRKGRKKAAKAKGAGAKASSLVSSADVTVASSPIEKVKVSKHVQAEKEVLPAPPSGPSLGDFVLWKGESTSPSPAPAWSTDSVKVPKPTSLRDILREQEKKVTSTQQHPQTLTPQKPQSAQTHTQTQTRAGLWSVSASSPSKASSTIQIHSNASSQSKSKGEEDLFWGPPDQSKQETKQYFSFSYYGCWLDFPQLGNNGGWTTKSTPGKGASAASLNRQKSAGGRSLEHSFSSSHASVQSSVKGKGDGSTKHSEAMDFRDWCESESVRLTGSKDTSFLEFCLQQSRSEAEILLIENLGSFDPNHEFIENFLNYMELLPADVIEIAFQSRNDPKASNRGARDMISDNAGLGDYDRDNGAHADGSAKGGGGKKKGKKGKKVSPSVLGFNVISNRIMMGEIQTVDD</sequence>
<dbReference type="Proteomes" id="UP001153076">
    <property type="component" value="Unassembled WGS sequence"/>
</dbReference>
<feature type="compositionally biased region" description="Basic and acidic residues" evidence="1">
    <location>
        <begin position="1508"/>
        <end position="1517"/>
    </location>
</feature>
<comment type="caution">
    <text evidence="3">The sequence shown here is derived from an EMBL/GenBank/DDBJ whole genome shotgun (WGS) entry which is preliminary data.</text>
</comment>
<dbReference type="FunFam" id="3.30.1490.40:FF:000007">
    <property type="entry name" value="GYF domain-containing protein"/>
    <property type="match status" value="1"/>
</dbReference>
<dbReference type="Pfam" id="PF02213">
    <property type="entry name" value="GYF"/>
    <property type="match status" value="1"/>
</dbReference>
<feature type="compositionally biased region" description="Basic and acidic residues" evidence="1">
    <location>
        <begin position="1659"/>
        <end position="1669"/>
    </location>
</feature>
<feature type="region of interest" description="Disordered" evidence="1">
    <location>
        <begin position="1639"/>
        <end position="1669"/>
    </location>
</feature>
<organism evidence="3 4">
    <name type="scientific">Carnegiea gigantea</name>
    <dbReference type="NCBI Taxonomy" id="171969"/>
    <lineage>
        <taxon>Eukaryota</taxon>
        <taxon>Viridiplantae</taxon>
        <taxon>Streptophyta</taxon>
        <taxon>Embryophyta</taxon>
        <taxon>Tracheophyta</taxon>
        <taxon>Spermatophyta</taxon>
        <taxon>Magnoliopsida</taxon>
        <taxon>eudicotyledons</taxon>
        <taxon>Gunneridae</taxon>
        <taxon>Pentapetalae</taxon>
        <taxon>Caryophyllales</taxon>
        <taxon>Cactineae</taxon>
        <taxon>Cactaceae</taxon>
        <taxon>Cactoideae</taxon>
        <taxon>Echinocereeae</taxon>
        <taxon>Carnegiea</taxon>
    </lineage>
</organism>
<feature type="compositionally biased region" description="Polar residues" evidence="1">
    <location>
        <begin position="1200"/>
        <end position="1218"/>
    </location>
</feature>
<dbReference type="PANTHER" id="PTHR47471">
    <property type="entry name" value="GYF DOMAIN-CONTAINING PROTEIN"/>
    <property type="match status" value="1"/>
</dbReference>
<dbReference type="SUPFAM" id="SSF55277">
    <property type="entry name" value="GYF domain"/>
    <property type="match status" value="1"/>
</dbReference>
<feature type="region of interest" description="Disordered" evidence="1">
    <location>
        <begin position="460"/>
        <end position="532"/>
    </location>
</feature>
<dbReference type="Gene3D" id="3.30.1490.40">
    <property type="match status" value="1"/>
</dbReference>
<dbReference type="CDD" id="cd00072">
    <property type="entry name" value="GYF"/>
    <property type="match status" value="1"/>
</dbReference>
<dbReference type="PANTHER" id="PTHR47471:SF1">
    <property type="entry name" value="PROTEIN ESSENTIAL FOR POTEXVIRUS ACCUMULATION 1"/>
    <property type="match status" value="1"/>
</dbReference>
<dbReference type="OrthoDB" id="6415790at2759"/>
<feature type="domain" description="GYF" evidence="2">
    <location>
        <begin position="573"/>
        <end position="624"/>
    </location>
</feature>
<feature type="region of interest" description="Disordered" evidence="1">
    <location>
        <begin position="1300"/>
        <end position="1365"/>
    </location>
</feature>
<accession>A0A9Q1KX63</accession>
<feature type="region of interest" description="Disordered" evidence="1">
    <location>
        <begin position="1413"/>
        <end position="1442"/>
    </location>
</feature>
<evidence type="ECO:0000313" key="4">
    <source>
        <dbReference type="Proteomes" id="UP001153076"/>
    </source>
</evidence>
<feature type="compositionally biased region" description="Polar residues" evidence="1">
    <location>
        <begin position="642"/>
        <end position="658"/>
    </location>
</feature>
<feature type="compositionally biased region" description="Basic and acidic residues" evidence="1">
    <location>
        <begin position="288"/>
        <end position="298"/>
    </location>
</feature>
<feature type="compositionally biased region" description="Polar residues" evidence="1">
    <location>
        <begin position="273"/>
        <end position="284"/>
    </location>
</feature>
<feature type="compositionally biased region" description="Polar residues" evidence="1">
    <location>
        <begin position="10"/>
        <end position="19"/>
    </location>
</feature>
<evidence type="ECO:0000259" key="2">
    <source>
        <dbReference type="PROSITE" id="PS50829"/>
    </source>
</evidence>
<dbReference type="EMBL" id="JAKOGI010000013">
    <property type="protein sequence ID" value="KAJ8450715.1"/>
    <property type="molecule type" value="Genomic_DNA"/>
</dbReference>
<feature type="compositionally biased region" description="Basic and acidic residues" evidence="1">
    <location>
        <begin position="141"/>
        <end position="216"/>
    </location>
</feature>
<feature type="region of interest" description="Disordered" evidence="1">
    <location>
        <begin position="1615"/>
        <end position="1634"/>
    </location>
</feature>
<feature type="region of interest" description="Disordered" evidence="1">
    <location>
        <begin position="1"/>
        <end position="301"/>
    </location>
</feature>
<feature type="region of interest" description="Disordered" evidence="1">
    <location>
        <begin position="352"/>
        <end position="409"/>
    </location>
</feature>
<feature type="region of interest" description="Disordered" evidence="1">
    <location>
        <begin position="1461"/>
        <end position="1588"/>
    </location>
</feature>
<dbReference type="InterPro" id="IPR003169">
    <property type="entry name" value="GYF"/>
</dbReference>
<feature type="compositionally biased region" description="Basic and acidic residues" evidence="1">
    <location>
        <begin position="1177"/>
        <end position="1190"/>
    </location>
</feature>
<protein>
    <recommendedName>
        <fullName evidence="2">GYF domain-containing protein</fullName>
    </recommendedName>
</protein>
<feature type="region of interest" description="Disordered" evidence="1">
    <location>
        <begin position="1746"/>
        <end position="1795"/>
    </location>
</feature>
<feature type="region of interest" description="Disordered" evidence="1">
    <location>
        <begin position="1177"/>
        <end position="1269"/>
    </location>
</feature>
<proteinExistence type="predicted"/>
<feature type="compositionally biased region" description="Basic and acidic residues" evidence="1">
    <location>
        <begin position="1237"/>
        <end position="1251"/>
    </location>
</feature>
<dbReference type="SMART" id="SM00444">
    <property type="entry name" value="GYF"/>
    <property type="match status" value="1"/>
</dbReference>
<keyword evidence="4" id="KW-1185">Reference proteome</keyword>
<feature type="compositionally biased region" description="Polar residues" evidence="1">
    <location>
        <begin position="1518"/>
        <end position="1544"/>
    </location>
</feature>
<dbReference type="PROSITE" id="PS50829">
    <property type="entry name" value="GYF"/>
    <property type="match status" value="1"/>
</dbReference>
<gene>
    <name evidence="3" type="ORF">Cgig2_021187</name>
</gene>
<dbReference type="InterPro" id="IPR035445">
    <property type="entry name" value="GYF-like_dom_sf"/>
</dbReference>
<feature type="compositionally biased region" description="Basic and acidic residues" evidence="1">
    <location>
        <begin position="94"/>
        <end position="134"/>
    </location>
</feature>
<evidence type="ECO:0000256" key="1">
    <source>
        <dbReference type="SAM" id="MobiDB-lite"/>
    </source>
</evidence>
<feature type="compositionally biased region" description="Basic and acidic residues" evidence="1">
    <location>
        <begin position="486"/>
        <end position="509"/>
    </location>
</feature>
<feature type="compositionally biased region" description="Low complexity" evidence="1">
    <location>
        <begin position="1549"/>
        <end position="1560"/>
    </location>
</feature>
<feature type="compositionally biased region" description="Polar residues" evidence="1">
    <location>
        <begin position="1561"/>
        <end position="1573"/>
    </location>
</feature>